<dbReference type="PANTHER" id="PTHR46586">
    <property type="entry name" value="ANKYRIN REPEAT-CONTAINING PROTEIN"/>
    <property type="match status" value="1"/>
</dbReference>
<reference evidence="1 2" key="1">
    <citation type="submission" date="2016-07" db="EMBL/GenBank/DDBJ databases">
        <title>Pervasive Adenine N6-methylation of Active Genes in Fungi.</title>
        <authorList>
            <consortium name="DOE Joint Genome Institute"/>
            <person name="Mondo S.J."/>
            <person name="Dannebaum R.O."/>
            <person name="Kuo R.C."/>
            <person name="Labutti K."/>
            <person name="Haridas S."/>
            <person name="Kuo A."/>
            <person name="Salamov A."/>
            <person name="Ahrendt S.R."/>
            <person name="Lipzen A."/>
            <person name="Sullivan W."/>
            <person name="Andreopoulos W.B."/>
            <person name="Clum A."/>
            <person name="Lindquist E."/>
            <person name="Daum C."/>
            <person name="Ramamoorthy G.K."/>
            <person name="Gryganskyi A."/>
            <person name="Culley D."/>
            <person name="Magnuson J.K."/>
            <person name="James T.Y."/>
            <person name="O'Malley M.A."/>
            <person name="Stajich J.E."/>
            <person name="Spatafora J.W."/>
            <person name="Visel A."/>
            <person name="Grigoriev I.V."/>
        </authorList>
    </citation>
    <scope>NUCLEOTIDE SEQUENCE [LARGE SCALE GENOMIC DNA]</scope>
    <source>
        <strain evidence="1 2">PL171</strain>
    </source>
</reference>
<accession>A0A1Y2HET0</accession>
<dbReference type="AlphaFoldDB" id="A0A1Y2HET0"/>
<protein>
    <recommendedName>
        <fullName evidence="3">Ankyrin repeat-containing domain protein</fullName>
    </recommendedName>
</protein>
<keyword evidence="2" id="KW-1185">Reference proteome</keyword>
<sequence>MPHYDANAITVAAKLGKVDILEWWRRNQGVFPLKINYRAVAEASRQGHLHVLEWFYRYSRPSVPKSERVKMLYSAKAMDWASLEKRIDVLDWWLAKSKVEPKEDCLKLMYSPRAMGWASRKGHVDVLEWWANSGLKLKYATSALKWATENVHLDVLNWWKN</sequence>
<gene>
    <name evidence="1" type="ORF">BCR44DRAFT_128632</name>
</gene>
<dbReference type="EMBL" id="MCFL01000047">
    <property type="protein sequence ID" value="ORZ32401.1"/>
    <property type="molecule type" value="Genomic_DNA"/>
</dbReference>
<organism evidence="1 2">
    <name type="scientific">Catenaria anguillulae PL171</name>
    <dbReference type="NCBI Taxonomy" id="765915"/>
    <lineage>
        <taxon>Eukaryota</taxon>
        <taxon>Fungi</taxon>
        <taxon>Fungi incertae sedis</taxon>
        <taxon>Blastocladiomycota</taxon>
        <taxon>Blastocladiomycetes</taxon>
        <taxon>Blastocladiales</taxon>
        <taxon>Catenariaceae</taxon>
        <taxon>Catenaria</taxon>
    </lineage>
</organism>
<dbReference type="InterPro" id="IPR052050">
    <property type="entry name" value="SecEffector_AnkRepeat"/>
</dbReference>
<feature type="non-terminal residue" evidence="1">
    <location>
        <position position="161"/>
    </location>
</feature>
<dbReference type="STRING" id="765915.A0A1Y2HET0"/>
<proteinExistence type="predicted"/>
<dbReference type="PANTHER" id="PTHR46586:SF3">
    <property type="entry name" value="ANKYRIN REPEAT-CONTAINING PROTEIN"/>
    <property type="match status" value="1"/>
</dbReference>
<dbReference type="OrthoDB" id="63159at2759"/>
<dbReference type="SUPFAM" id="SSF140860">
    <property type="entry name" value="Pseudo ankyrin repeat-like"/>
    <property type="match status" value="2"/>
</dbReference>
<dbReference type="InterPro" id="IPR036770">
    <property type="entry name" value="Ankyrin_rpt-contain_sf"/>
</dbReference>
<dbReference type="Proteomes" id="UP000193411">
    <property type="component" value="Unassembled WGS sequence"/>
</dbReference>
<comment type="caution">
    <text evidence="1">The sequence shown here is derived from an EMBL/GenBank/DDBJ whole genome shotgun (WGS) entry which is preliminary data.</text>
</comment>
<dbReference type="Gene3D" id="1.25.40.20">
    <property type="entry name" value="Ankyrin repeat-containing domain"/>
    <property type="match status" value="1"/>
</dbReference>
<evidence type="ECO:0000313" key="2">
    <source>
        <dbReference type="Proteomes" id="UP000193411"/>
    </source>
</evidence>
<name>A0A1Y2HET0_9FUNG</name>
<evidence type="ECO:0000313" key="1">
    <source>
        <dbReference type="EMBL" id="ORZ32401.1"/>
    </source>
</evidence>
<evidence type="ECO:0008006" key="3">
    <source>
        <dbReference type="Google" id="ProtNLM"/>
    </source>
</evidence>